<evidence type="ECO:0000313" key="2">
    <source>
        <dbReference type="Proteomes" id="UP000299102"/>
    </source>
</evidence>
<gene>
    <name evidence="1" type="ORF">EVAR_54445_1</name>
</gene>
<dbReference type="Proteomes" id="UP000299102">
    <property type="component" value="Unassembled WGS sequence"/>
</dbReference>
<dbReference type="AlphaFoldDB" id="A0A4C1XI98"/>
<accession>A0A4C1XI98</accession>
<evidence type="ECO:0000313" key="1">
    <source>
        <dbReference type="EMBL" id="GBP63616.1"/>
    </source>
</evidence>
<name>A0A4C1XI98_EUMVA</name>
<organism evidence="1 2">
    <name type="scientific">Eumeta variegata</name>
    <name type="common">Bagworm moth</name>
    <name type="synonym">Eumeta japonica</name>
    <dbReference type="NCBI Taxonomy" id="151549"/>
    <lineage>
        <taxon>Eukaryota</taxon>
        <taxon>Metazoa</taxon>
        <taxon>Ecdysozoa</taxon>
        <taxon>Arthropoda</taxon>
        <taxon>Hexapoda</taxon>
        <taxon>Insecta</taxon>
        <taxon>Pterygota</taxon>
        <taxon>Neoptera</taxon>
        <taxon>Endopterygota</taxon>
        <taxon>Lepidoptera</taxon>
        <taxon>Glossata</taxon>
        <taxon>Ditrysia</taxon>
        <taxon>Tineoidea</taxon>
        <taxon>Psychidae</taxon>
        <taxon>Oiketicinae</taxon>
        <taxon>Eumeta</taxon>
    </lineage>
</organism>
<proteinExistence type="predicted"/>
<comment type="caution">
    <text evidence="1">The sequence shown here is derived from an EMBL/GenBank/DDBJ whole genome shotgun (WGS) entry which is preliminary data.</text>
</comment>
<dbReference type="EMBL" id="BGZK01000874">
    <property type="protein sequence ID" value="GBP63616.1"/>
    <property type="molecule type" value="Genomic_DNA"/>
</dbReference>
<keyword evidence="2" id="KW-1185">Reference proteome</keyword>
<sequence>MPRYLPSTTKLYEQRYDVEMTARGKIVISSVSDLEPSTRARSGSELLTTVTADVMTMSNVDGLTLSPRNRERVVRFD</sequence>
<protein>
    <submittedName>
        <fullName evidence="1">Uncharacterized protein</fullName>
    </submittedName>
</protein>
<reference evidence="1 2" key="1">
    <citation type="journal article" date="2019" name="Commun. Biol.">
        <title>The bagworm genome reveals a unique fibroin gene that provides high tensile strength.</title>
        <authorList>
            <person name="Kono N."/>
            <person name="Nakamura H."/>
            <person name="Ohtoshi R."/>
            <person name="Tomita M."/>
            <person name="Numata K."/>
            <person name="Arakawa K."/>
        </authorList>
    </citation>
    <scope>NUCLEOTIDE SEQUENCE [LARGE SCALE GENOMIC DNA]</scope>
</reference>